<comment type="similarity">
    <text evidence="1">Belongs to the PPR family. PCMP-H subfamily.</text>
</comment>
<dbReference type="PANTHER" id="PTHR47926">
    <property type="entry name" value="PENTATRICOPEPTIDE REPEAT-CONTAINING PROTEIN"/>
    <property type="match status" value="1"/>
</dbReference>
<dbReference type="InterPro" id="IPR032867">
    <property type="entry name" value="DYW_dom"/>
</dbReference>
<dbReference type="FunFam" id="1.25.40.10:FF:000031">
    <property type="entry name" value="Pentatricopeptide repeat-containing protein mitochondrial"/>
    <property type="match status" value="1"/>
</dbReference>
<gene>
    <name evidence="5" type="ORF">POM88_029669</name>
</gene>
<dbReference type="PANTHER" id="PTHR47926:SF523">
    <property type="entry name" value="DYW DOMAIN-CONTAINING PROTEIN"/>
    <property type="match status" value="1"/>
</dbReference>
<dbReference type="Pfam" id="PF20431">
    <property type="entry name" value="E_motif"/>
    <property type="match status" value="1"/>
</dbReference>
<dbReference type="GO" id="GO:0008270">
    <property type="term" value="F:zinc ion binding"/>
    <property type="evidence" value="ECO:0007669"/>
    <property type="project" value="InterPro"/>
</dbReference>
<keyword evidence="6" id="KW-1185">Reference proteome</keyword>
<feature type="repeat" description="PPR" evidence="3">
    <location>
        <begin position="176"/>
        <end position="210"/>
    </location>
</feature>
<dbReference type="EMBL" id="JAUIZM010000007">
    <property type="protein sequence ID" value="KAK1373476.1"/>
    <property type="molecule type" value="Genomic_DNA"/>
</dbReference>
<feature type="repeat" description="PPR" evidence="3">
    <location>
        <begin position="341"/>
        <end position="375"/>
    </location>
</feature>
<dbReference type="PROSITE" id="PS51375">
    <property type="entry name" value="PPR"/>
    <property type="match status" value="5"/>
</dbReference>
<dbReference type="GO" id="GO:0003723">
    <property type="term" value="F:RNA binding"/>
    <property type="evidence" value="ECO:0007669"/>
    <property type="project" value="InterPro"/>
</dbReference>
<evidence type="ECO:0000256" key="2">
    <source>
        <dbReference type="ARBA" id="ARBA00022737"/>
    </source>
</evidence>
<sequence length="649" mass="72135">MVSVSKKLNITKLPSLSPKTHFTTQPFIPFSQLQQQRKHLETDLVSKLDNCRSFTRIKRVHAQIILNGLDQCCYVVTKLLRMLSNVGVPVNSYAHNVFDRVSHRNSFIWTALIRGYCVQGPVNEAVRLYSLMRMEGIGPVSFTFSALLKACSVCEDVGLGMQIHGQIVSVGGFGCDLFVANTMIDMYVKCGFLECGRRVFDEMVVRDVISWTSLIVAYVKSGDLSSAAELFDGLPVKDMVAWTAMVNGYAQNARPREALNLFKRMQDGDVETDEVTLVGVISACAQLGAAKYASWVRKVAEESGYRPTSNVVVGSAFVDMYAKCGNVEEAYRIFERMSVRNVYSYSSMIVGFAMHGHASEAINLFEEMVKTEIKPNRVTFVGVLTACSHAGLAEQGERYFATMQSCYGVVPDADHYACMVDLRGRSGRLEGALQLIKSMPVKPHGGVWGALLGACRIHADPDIAEIAAKSLFELEPDSIGNYILLSNIYASAGRWEDVARVRKTVRMKGLKKNPACSFVEGKDGVIHEFLAGDLTHPRSSQIKQELENLLEKLKFLGYQPVLSSVPYDVDDKEKMRILMAHSEKLAFSYGLLTVASGSSITIVKNLRICEDCHLFMCGASWVTGRKIIIRDNMRFHHFHDGACSCNNFW</sequence>
<dbReference type="NCBIfam" id="TIGR00756">
    <property type="entry name" value="PPR"/>
    <property type="match status" value="5"/>
</dbReference>
<protein>
    <submittedName>
        <fullName evidence="5">Pentatricopeptide repeat-containing protein</fullName>
    </submittedName>
</protein>
<name>A0AAD8HUJ0_9APIA</name>
<feature type="repeat" description="PPR" evidence="3">
    <location>
        <begin position="238"/>
        <end position="272"/>
    </location>
</feature>
<dbReference type="GO" id="GO:0009451">
    <property type="term" value="P:RNA modification"/>
    <property type="evidence" value="ECO:0007669"/>
    <property type="project" value="InterPro"/>
</dbReference>
<dbReference type="InterPro" id="IPR046960">
    <property type="entry name" value="PPR_At4g14850-like_plant"/>
</dbReference>
<feature type="domain" description="DYW" evidence="4">
    <location>
        <begin position="557"/>
        <end position="649"/>
    </location>
</feature>
<reference evidence="5" key="1">
    <citation type="submission" date="2023-02" db="EMBL/GenBank/DDBJ databases">
        <title>Genome of toxic invasive species Heracleum sosnowskyi carries increased number of genes despite the absence of recent whole-genome duplications.</title>
        <authorList>
            <person name="Schelkunov M."/>
            <person name="Shtratnikova V."/>
            <person name="Makarenko M."/>
            <person name="Klepikova A."/>
            <person name="Omelchenko D."/>
            <person name="Novikova G."/>
            <person name="Obukhova E."/>
            <person name="Bogdanov V."/>
            <person name="Penin A."/>
            <person name="Logacheva M."/>
        </authorList>
    </citation>
    <scope>NUCLEOTIDE SEQUENCE</scope>
    <source>
        <strain evidence="5">Hsosn_3</strain>
        <tissue evidence="5">Leaf</tissue>
    </source>
</reference>
<evidence type="ECO:0000256" key="3">
    <source>
        <dbReference type="PROSITE-ProRule" id="PRU00708"/>
    </source>
</evidence>
<dbReference type="FunFam" id="1.25.40.10:FF:000366">
    <property type="entry name" value="Pentatricopeptide (PPR) repeat-containing protein"/>
    <property type="match status" value="1"/>
</dbReference>
<feature type="repeat" description="PPR" evidence="3">
    <location>
        <begin position="310"/>
        <end position="340"/>
    </location>
</feature>
<proteinExistence type="inferred from homology"/>
<dbReference type="InterPro" id="IPR046849">
    <property type="entry name" value="E2_motif"/>
</dbReference>
<organism evidence="5 6">
    <name type="scientific">Heracleum sosnowskyi</name>
    <dbReference type="NCBI Taxonomy" id="360622"/>
    <lineage>
        <taxon>Eukaryota</taxon>
        <taxon>Viridiplantae</taxon>
        <taxon>Streptophyta</taxon>
        <taxon>Embryophyta</taxon>
        <taxon>Tracheophyta</taxon>
        <taxon>Spermatophyta</taxon>
        <taxon>Magnoliopsida</taxon>
        <taxon>eudicotyledons</taxon>
        <taxon>Gunneridae</taxon>
        <taxon>Pentapetalae</taxon>
        <taxon>asterids</taxon>
        <taxon>campanulids</taxon>
        <taxon>Apiales</taxon>
        <taxon>Apiaceae</taxon>
        <taxon>Apioideae</taxon>
        <taxon>apioid superclade</taxon>
        <taxon>Tordylieae</taxon>
        <taxon>Tordyliinae</taxon>
        <taxon>Heracleum</taxon>
    </lineage>
</organism>
<accession>A0AAD8HUJ0</accession>
<comment type="caution">
    <text evidence="5">The sequence shown here is derived from an EMBL/GenBank/DDBJ whole genome shotgun (WGS) entry which is preliminary data.</text>
</comment>
<dbReference type="Pfam" id="PF14432">
    <property type="entry name" value="DYW_deaminase"/>
    <property type="match status" value="1"/>
</dbReference>
<dbReference type="Gene3D" id="1.25.40.10">
    <property type="entry name" value="Tetratricopeptide repeat domain"/>
    <property type="match status" value="4"/>
</dbReference>
<keyword evidence="2" id="KW-0677">Repeat</keyword>
<evidence type="ECO:0000313" key="5">
    <source>
        <dbReference type="EMBL" id="KAK1373476.1"/>
    </source>
</evidence>
<feature type="repeat" description="PPR" evidence="3">
    <location>
        <begin position="105"/>
        <end position="139"/>
    </location>
</feature>
<reference evidence="5" key="2">
    <citation type="submission" date="2023-05" db="EMBL/GenBank/DDBJ databases">
        <authorList>
            <person name="Schelkunov M.I."/>
        </authorList>
    </citation>
    <scope>NUCLEOTIDE SEQUENCE</scope>
    <source>
        <strain evidence="5">Hsosn_3</strain>
        <tissue evidence="5">Leaf</tissue>
    </source>
</reference>
<dbReference type="AlphaFoldDB" id="A0AAD8HUJ0"/>
<evidence type="ECO:0000256" key="1">
    <source>
        <dbReference type="ARBA" id="ARBA00006643"/>
    </source>
</evidence>
<dbReference type="Pfam" id="PF20430">
    <property type="entry name" value="Eplus_motif"/>
    <property type="match status" value="1"/>
</dbReference>
<dbReference type="InterPro" id="IPR046848">
    <property type="entry name" value="E_motif"/>
</dbReference>
<dbReference type="InterPro" id="IPR011990">
    <property type="entry name" value="TPR-like_helical_dom_sf"/>
</dbReference>
<evidence type="ECO:0000313" key="6">
    <source>
        <dbReference type="Proteomes" id="UP001237642"/>
    </source>
</evidence>
<dbReference type="FunFam" id="1.25.40.10:FF:001027">
    <property type="entry name" value="Pentatricopeptide repeat-containing protein At5g44230"/>
    <property type="match status" value="1"/>
</dbReference>
<evidence type="ECO:0000259" key="4">
    <source>
        <dbReference type="Pfam" id="PF14432"/>
    </source>
</evidence>
<dbReference type="Pfam" id="PF13041">
    <property type="entry name" value="PPR_2"/>
    <property type="match status" value="3"/>
</dbReference>
<dbReference type="Proteomes" id="UP001237642">
    <property type="component" value="Unassembled WGS sequence"/>
</dbReference>
<dbReference type="InterPro" id="IPR002885">
    <property type="entry name" value="PPR_rpt"/>
</dbReference>
<dbReference type="Pfam" id="PF01535">
    <property type="entry name" value="PPR"/>
    <property type="match status" value="2"/>
</dbReference>